<dbReference type="EMBL" id="MKVH01000002">
    <property type="protein sequence ID" value="OJX61350.1"/>
    <property type="molecule type" value="Genomic_DNA"/>
</dbReference>
<evidence type="ECO:0000256" key="3">
    <source>
        <dbReference type="ARBA" id="ARBA00008766"/>
    </source>
</evidence>
<feature type="domain" description="Aminopeptidase P N-terminal" evidence="11">
    <location>
        <begin position="1"/>
        <end position="140"/>
    </location>
</feature>
<dbReference type="Gene3D" id="3.90.230.10">
    <property type="entry name" value="Creatinase/methionine aminopeptidase superfamily"/>
    <property type="match status" value="1"/>
</dbReference>
<dbReference type="InterPro" id="IPR036005">
    <property type="entry name" value="Creatinase/aminopeptidase-like"/>
</dbReference>
<comment type="similarity">
    <text evidence="3 10">Belongs to the peptidase M24B family.</text>
</comment>
<dbReference type="CDD" id="cd01087">
    <property type="entry name" value="Prolidase"/>
    <property type="match status" value="1"/>
</dbReference>
<gene>
    <name evidence="12" type="ORF">BGO89_00335</name>
</gene>
<evidence type="ECO:0000256" key="6">
    <source>
        <dbReference type="ARBA" id="ARBA00022723"/>
    </source>
</evidence>
<dbReference type="PANTHER" id="PTHR43226:SF4">
    <property type="entry name" value="XAA-PRO AMINOPEPTIDASE 3"/>
    <property type="match status" value="1"/>
</dbReference>
<evidence type="ECO:0000256" key="10">
    <source>
        <dbReference type="RuleBase" id="RU000590"/>
    </source>
</evidence>
<evidence type="ECO:0000256" key="7">
    <source>
        <dbReference type="ARBA" id="ARBA00022801"/>
    </source>
</evidence>
<dbReference type="Gene3D" id="3.40.350.10">
    <property type="entry name" value="Creatinase/prolidase N-terminal domain"/>
    <property type="match status" value="1"/>
</dbReference>
<proteinExistence type="inferred from homology"/>
<dbReference type="EC" id="3.4.11.9" evidence="4"/>
<dbReference type="Pfam" id="PF05195">
    <property type="entry name" value="AMP_N"/>
    <property type="match status" value="1"/>
</dbReference>
<dbReference type="SUPFAM" id="SSF53092">
    <property type="entry name" value="Creatinase/prolidase N-terminal domain"/>
    <property type="match status" value="1"/>
</dbReference>
<dbReference type="GO" id="GO:0070006">
    <property type="term" value="F:metalloaminopeptidase activity"/>
    <property type="evidence" value="ECO:0007669"/>
    <property type="project" value="InterPro"/>
</dbReference>
<dbReference type="PANTHER" id="PTHR43226">
    <property type="entry name" value="XAA-PRO AMINOPEPTIDASE 3"/>
    <property type="match status" value="1"/>
</dbReference>
<reference evidence="12 13" key="1">
    <citation type="submission" date="2016-09" db="EMBL/GenBank/DDBJ databases">
        <title>Genome-resolved meta-omics ties microbial dynamics to process performance in biotechnology for thiocyanate degradation.</title>
        <authorList>
            <person name="Kantor R.S."/>
            <person name="Huddy R.J."/>
            <person name="Iyer R."/>
            <person name="Thomas B.C."/>
            <person name="Brown C.T."/>
            <person name="Anantharaman K."/>
            <person name="Tringe S."/>
            <person name="Hettich R.L."/>
            <person name="Harrison S.T."/>
            <person name="Banfield J.F."/>
        </authorList>
    </citation>
    <scope>NUCLEOTIDE SEQUENCE [LARGE SCALE GENOMIC DNA]</scope>
    <source>
        <strain evidence="12">59-99</strain>
    </source>
</reference>
<accession>A0A1M3L700</accession>
<evidence type="ECO:0000256" key="1">
    <source>
        <dbReference type="ARBA" id="ARBA00001424"/>
    </source>
</evidence>
<organism evidence="12 13">
    <name type="scientific">Candidatus Kapaibacterium thiocyanatum</name>
    <dbReference type="NCBI Taxonomy" id="1895771"/>
    <lineage>
        <taxon>Bacteria</taxon>
        <taxon>Pseudomonadati</taxon>
        <taxon>Candidatus Kapaibacteriota</taxon>
        <taxon>Candidatus Kapaibacteriia</taxon>
        <taxon>Candidatus Kapaibacteriales</taxon>
        <taxon>Candidatus Kapaibacteriaceae</taxon>
        <taxon>Candidatus Kapaibacterium</taxon>
    </lineage>
</organism>
<keyword evidence="9" id="KW-0464">Manganese</keyword>
<evidence type="ECO:0000256" key="9">
    <source>
        <dbReference type="ARBA" id="ARBA00023211"/>
    </source>
</evidence>
<evidence type="ECO:0000256" key="2">
    <source>
        <dbReference type="ARBA" id="ARBA00001936"/>
    </source>
</evidence>
<dbReference type="AlphaFoldDB" id="A0A1M3L700"/>
<evidence type="ECO:0000256" key="8">
    <source>
        <dbReference type="ARBA" id="ARBA00023049"/>
    </source>
</evidence>
<comment type="catalytic activity">
    <reaction evidence="1">
        <text>Release of any N-terminal amino acid, including proline, that is linked to proline, even from a dipeptide or tripeptide.</text>
        <dbReference type="EC" id="3.4.11.9"/>
    </reaction>
</comment>
<dbReference type="InterPro" id="IPR052433">
    <property type="entry name" value="X-Pro_dipept-like"/>
</dbReference>
<dbReference type="Proteomes" id="UP000184233">
    <property type="component" value="Unassembled WGS sequence"/>
</dbReference>
<dbReference type="InterPro" id="IPR000994">
    <property type="entry name" value="Pept_M24"/>
</dbReference>
<dbReference type="SMART" id="SM01011">
    <property type="entry name" value="AMP_N"/>
    <property type="match status" value="1"/>
</dbReference>
<dbReference type="Pfam" id="PF00557">
    <property type="entry name" value="Peptidase_M24"/>
    <property type="match status" value="1"/>
</dbReference>
<keyword evidence="6 10" id="KW-0479">Metal-binding</keyword>
<dbReference type="GO" id="GO:0030145">
    <property type="term" value="F:manganese ion binding"/>
    <property type="evidence" value="ECO:0007669"/>
    <property type="project" value="InterPro"/>
</dbReference>
<name>A0A1M3L700_9BACT</name>
<dbReference type="InterPro" id="IPR007865">
    <property type="entry name" value="Aminopep_P_N"/>
</dbReference>
<keyword evidence="7" id="KW-0378">Hydrolase</keyword>
<dbReference type="InterPro" id="IPR001131">
    <property type="entry name" value="Peptidase_M24B_aminopep-P_CS"/>
</dbReference>
<dbReference type="PROSITE" id="PS00491">
    <property type="entry name" value="PROLINE_PEPTIDASE"/>
    <property type="match status" value="1"/>
</dbReference>
<keyword evidence="8" id="KW-0482">Metalloprotease</keyword>
<dbReference type="GO" id="GO:0006508">
    <property type="term" value="P:proteolysis"/>
    <property type="evidence" value="ECO:0007669"/>
    <property type="project" value="UniProtKB-KW"/>
</dbReference>
<dbReference type="STRING" id="1895771.BGO89_00335"/>
<comment type="caution">
    <text evidence="12">The sequence shown here is derived from an EMBL/GenBank/DDBJ whole genome shotgun (WGS) entry which is preliminary data.</text>
</comment>
<comment type="cofactor">
    <cofactor evidence="2">
        <name>Mn(2+)</name>
        <dbReference type="ChEBI" id="CHEBI:29035"/>
    </cofactor>
</comment>
<evidence type="ECO:0000313" key="12">
    <source>
        <dbReference type="EMBL" id="OJX61350.1"/>
    </source>
</evidence>
<evidence type="ECO:0000256" key="4">
    <source>
        <dbReference type="ARBA" id="ARBA00012574"/>
    </source>
</evidence>
<evidence type="ECO:0000313" key="13">
    <source>
        <dbReference type="Proteomes" id="UP000184233"/>
    </source>
</evidence>
<evidence type="ECO:0000259" key="11">
    <source>
        <dbReference type="SMART" id="SM01011"/>
    </source>
</evidence>
<sequence length="432" mass="48289">MPPHVHKERRERLLRDLSPKSAVLLLSADVRNRQNDVDYEYRQNSDLLYLSGFPYAGGALLLVPAGVDIGGRRVREVLFVRDRVQSREQWTGVEMGPQEAMTILGVDTALSASGLKDFLDGLMPHLDSLFVPNFPTKSVTLSVLGRNVYMDGETRKGLKERYPDLVLATTLPLLAAMREIKDTAELRLMQRAIDISIEGHIAMMKGAKPNMTEYELEALMEYTFKRLGAEDVGYPSIVGSRYNACILHYVTNRRRTTSDDLVLADCGAEYHGYTADITRTFPVNGRFTKEQRQIYDIVLEAQDSGIAASRAGNTFNAPHEAARKVIIRGLRALGIIDSDSDVRKYFMHGTSHYLGLDVHDAGTRGPLKPNSVITVEPGIYIANGSPCDRKWWNIGIRIEDDILITTGDPVNMSRALPRRADDIEGLVRQRSN</sequence>
<dbReference type="InterPro" id="IPR029149">
    <property type="entry name" value="Creatin/AminoP/Spt16_N"/>
</dbReference>
<protein>
    <recommendedName>
        <fullName evidence="4">Xaa-Pro aminopeptidase</fullName>
        <ecNumber evidence="4">3.4.11.9</ecNumber>
    </recommendedName>
</protein>
<dbReference type="SUPFAM" id="SSF55920">
    <property type="entry name" value="Creatinase/aminopeptidase"/>
    <property type="match status" value="1"/>
</dbReference>
<keyword evidence="5" id="KW-0645">Protease</keyword>
<evidence type="ECO:0000256" key="5">
    <source>
        <dbReference type="ARBA" id="ARBA00022670"/>
    </source>
</evidence>